<dbReference type="Pfam" id="PF00534">
    <property type="entry name" value="Glycos_transf_1"/>
    <property type="match status" value="1"/>
</dbReference>
<evidence type="ECO:0000313" key="4">
    <source>
        <dbReference type="Proteomes" id="UP000031843"/>
    </source>
</evidence>
<keyword evidence="3" id="KW-0808">Transferase</keyword>
<evidence type="ECO:0000259" key="1">
    <source>
        <dbReference type="Pfam" id="PF00534"/>
    </source>
</evidence>
<dbReference type="Proteomes" id="UP000031843">
    <property type="component" value="Chromosome secondary"/>
</dbReference>
<name>A0A0C4YF81_9BURK</name>
<dbReference type="Pfam" id="PF13579">
    <property type="entry name" value="Glyco_trans_4_4"/>
    <property type="match status" value="1"/>
</dbReference>
<feature type="domain" description="Glycosyl transferase family 1" evidence="1">
    <location>
        <begin position="203"/>
        <end position="363"/>
    </location>
</feature>
<dbReference type="SUPFAM" id="SSF53756">
    <property type="entry name" value="UDP-Glycosyltransferase/glycogen phosphorylase"/>
    <property type="match status" value="1"/>
</dbReference>
<dbReference type="STRING" id="68895.RR42_s2861"/>
<dbReference type="InterPro" id="IPR050194">
    <property type="entry name" value="Glycosyltransferase_grp1"/>
</dbReference>
<evidence type="ECO:0000259" key="2">
    <source>
        <dbReference type="Pfam" id="PF13579"/>
    </source>
</evidence>
<dbReference type="RefSeq" id="WP_043356596.1">
    <property type="nucleotide sequence ID" value="NZ_CP010537.1"/>
</dbReference>
<organism evidence="3 4">
    <name type="scientific">Cupriavidus basilensis</name>
    <dbReference type="NCBI Taxonomy" id="68895"/>
    <lineage>
        <taxon>Bacteria</taxon>
        <taxon>Pseudomonadati</taxon>
        <taxon>Pseudomonadota</taxon>
        <taxon>Betaproteobacteria</taxon>
        <taxon>Burkholderiales</taxon>
        <taxon>Burkholderiaceae</taxon>
        <taxon>Cupriavidus</taxon>
    </lineage>
</organism>
<proteinExistence type="predicted"/>
<feature type="domain" description="Glycosyltransferase subfamily 4-like N-terminal" evidence="2">
    <location>
        <begin position="15"/>
        <end position="178"/>
    </location>
</feature>
<gene>
    <name evidence="3" type="ORF">RR42_s2861</name>
</gene>
<evidence type="ECO:0000313" key="3">
    <source>
        <dbReference type="EMBL" id="AJG24442.1"/>
    </source>
</evidence>
<dbReference type="GO" id="GO:0016758">
    <property type="term" value="F:hexosyltransferase activity"/>
    <property type="evidence" value="ECO:0007669"/>
    <property type="project" value="TreeGrafter"/>
</dbReference>
<dbReference type="EMBL" id="CP010537">
    <property type="protein sequence ID" value="AJG24442.1"/>
    <property type="molecule type" value="Genomic_DNA"/>
</dbReference>
<dbReference type="InterPro" id="IPR028098">
    <property type="entry name" value="Glyco_trans_4-like_N"/>
</dbReference>
<dbReference type="KEGG" id="cbw:RR42_s2861"/>
<accession>A0A0C4YF81</accession>
<dbReference type="PANTHER" id="PTHR45947:SF3">
    <property type="entry name" value="SULFOQUINOVOSYL TRANSFERASE SQD2"/>
    <property type="match status" value="1"/>
</dbReference>
<dbReference type="PANTHER" id="PTHR45947">
    <property type="entry name" value="SULFOQUINOVOSYL TRANSFERASE SQD2"/>
    <property type="match status" value="1"/>
</dbReference>
<reference evidence="3 4" key="1">
    <citation type="journal article" date="2015" name="Genome Announc.">
        <title>Complete Genome Sequence of Cupriavidus basilensis 4G11, Isolated from the Oak Ridge Field Research Center Site.</title>
        <authorList>
            <person name="Ray J."/>
            <person name="Waters R.J."/>
            <person name="Skerker J.M."/>
            <person name="Kuehl J.V."/>
            <person name="Price M.N."/>
            <person name="Huang J."/>
            <person name="Chakraborty R."/>
            <person name="Arkin A.P."/>
            <person name="Deutschbauer A."/>
        </authorList>
    </citation>
    <scope>NUCLEOTIDE SEQUENCE [LARGE SCALE GENOMIC DNA]</scope>
    <source>
        <strain evidence="3">4G11</strain>
    </source>
</reference>
<dbReference type="OrthoDB" id="433681at2"/>
<protein>
    <submittedName>
        <fullName evidence="3">Glycosyltransferase</fullName>
    </submittedName>
</protein>
<sequence>MNILHLLSSIDPRLGGPVECVRQGSAQLVAQGHRVEVLSLDPPDAPYLADFPLPLHVLGPARGYYHYSPRLVPWLREHAQEFDAVIINGLWQYHGFGAWRALRKLQVPYYVYPHGMLDPWFKRAYPRKHLKKWLYWPWAEYRVLRDARAVLFTAEEERRLASQSFWLYRARESVVSLGTQSPPPEHDAGGVALRERFLAAYPELRGKRIVLFLGRVHEKKGCDLLIDAFARVAALDPQAQLVIAGPDSAGWVPRLQSQAAARGIGARVSWPGMLHAEMKWGAFYASDVFALPSHQENFGIAVAEALGCAVPALISDKVNIWREIERDGAGLAAPDTVEGCEALLRRWLSMDDARRAQMRASAKATFNRRFTVESMARDLLRVLQSGEPAQAVMEPEWLGRDA</sequence>
<dbReference type="AlphaFoldDB" id="A0A0C4YF81"/>
<dbReference type="Gene3D" id="3.40.50.2000">
    <property type="entry name" value="Glycogen Phosphorylase B"/>
    <property type="match status" value="2"/>
</dbReference>
<keyword evidence="4" id="KW-1185">Reference proteome</keyword>
<dbReference type="InterPro" id="IPR001296">
    <property type="entry name" value="Glyco_trans_1"/>
</dbReference>